<dbReference type="InterPro" id="IPR019734">
    <property type="entry name" value="TPR_rpt"/>
</dbReference>
<evidence type="ECO:0000313" key="4">
    <source>
        <dbReference type="Proteomes" id="UP001207654"/>
    </source>
</evidence>
<evidence type="ECO:0000256" key="1">
    <source>
        <dbReference type="ARBA" id="ARBA00022737"/>
    </source>
</evidence>
<dbReference type="Proteomes" id="UP001207654">
    <property type="component" value="Unassembled WGS sequence"/>
</dbReference>
<evidence type="ECO:0000313" key="3">
    <source>
        <dbReference type="EMBL" id="MCY1073627.1"/>
    </source>
</evidence>
<dbReference type="InterPro" id="IPR052346">
    <property type="entry name" value="O-mannosyl-transferase_TMTC"/>
</dbReference>
<reference evidence="3 4" key="1">
    <citation type="submission" date="2022-11" db="EMBL/GenBank/DDBJ databases">
        <title>Minimal conservation of predation-associated metabolite biosynthetic gene clusters underscores biosynthetic potential of Myxococcota including descriptions for ten novel species: Archangium lansinium sp. nov., Myxococcus landrumus sp. nov., Nannocystis bai.</title>
        <authorList>
            <person name="Ahearne A."/>
            <person name="Stevens C."/>
            <person name="Phillips K."/>
        </authorList>
    </citation>
    <scope>NUCLEOTIDE SEQUENCE [LARGE SCALE GENOMIC DNA]</scope>
    <source>
        <strain evidence="3 4">MIWBW</strain>
    </source>
</reference>
<sequence>MSNEDLVTSYVCRIPRESKPEVIAAIVHEARTSISPGAYQAWMALGRALAGERVAWIAPVTDGRLEAAFDCFQRASRAEPTSPAPWLEAGMTSRFLARSGESLGHFARALEAAPEDVHGLMLLANSWGRVGRPARALPFCDRVIELAGRVSLAIHLRAYLLRQAGKQQEALETLEWSSSDNTDSMLGMRAQLLESVGRAAEAVPLQQRLCDASPWSWTTYANTLSQLGRTQDALEALVEAEKRARTKVEVLPHRIAVLRKAERQAEASALASKAVSRIMGALRRDKLPGSWDDAVDLLEAVEHYEEALALIDKVIEKVPGAKRDRALLGQRARLLLKCPGASREHTVDAARWFAKAASVDEKHSPRVNFWDPCVDRASLWNEAGLALVVVGDLSGAKAAFEAGQQVLGGQEVYACLDTLRENAAACSSDAVKRPLARIDLMAFRDPLLMCS</sequence>
<dbReference type="EMBL" id="JAPNKA010000001">
    <property type="protein sequence ID" value="MCY1073627.1"/>
    <property type="molecule type" value="Genomic_DNA"/>
</dbReference>
<keyword evidence="2" id="KW-0802">TPR repeat</keyword>
<dbReference type="InterPro" id="IPR011990">
    <property type="entry name" value="TPR-like_helical_dom_sf"/>
</dbReference>
<dbReference type="Gene3D" id="1.25.40.10">
    <property type="entry name" value="Tetratricopeptide repeat domain"/>
    <property type="match status" value="1"/>
</dbReference>
<name>A0ABT3ZY52_9BACT</name>
<organism evidence="3 4">
    <name type="scientific">Archangium lansingense</name>
    <dbReference type="NCBI Taxonomy" id="2995310"/>
    <lineage>
        <taxon>Bacteria</taxon>
        <taxon>Pseudomonadati</taxon>
        <taxon>Myxococcota</taxon>
        <taxon>Myxococcia</taxon>
        <taxon>Myxococcales</taxon>
        <taxon>Cystobacterineae</taxon>
        <taxon>Archangiaceae</taxon>
        <taxon>Archangium</taxon>
    </lineage>
</organism>
<proteinExistence type="predicted"/>
<protein>
    <recommendedName>
        <fullName evidence="5">Tetratricopeptide repeat protein</fullName>
    </recommendedName>
</protein>
<keyword evidence="1" id="KW-0677">Repeat</keyword>
<dbReference type="PANTHER" id="PTHR44227:SF3">
    <property type="entry name" value="PROTEIN O-MANNOSYL-TRANSFERASE TMTC4"/>
    <property type="match status" value="1"/>
</dbReference>
<keyword evidence="4" id="KW-1185">Reference proteome</keyword>
<accession>A0ABT3ZY52</accession>
<gene>
    <name evidence="3" type="ORF">OV287_03945</name>
</gene>
<evidence type="ECO:0008006" key="5">
    <source>
        <dbReference type="Google" id="ProtNLM"/>
    </source>
</evidence>
<dbReference type="PANTHER" id="PTHR44227">
    <property type="match status" value="1"/>
</dbReference>
<comment type="caution">
    <text evidence="3">The sequence shown here is derived from an EMBL/GenBank/DDBJ whole genome shotgun (WGS) entry which is preliminary data.</text>
</comment>
<dbReference type="SMART" id="SM00028">
    <property type="entry name" value="TPR"/>
    <property type="match status" value="4"/>
</dbReference>
<dbReference type="RefSeq" id="WP_267532627.1">
    <property type="nucleotide sequence ID" value="NZ_JAPNKA010000001.1"/>
</dbReference>
<evidence type="ECO:0000256" key="2">
    <source>
        <dbReference type="ARBA" id="ARBA00022803"/>
    </source>
</evidence>
<dbReference type="SUPFAM" id="SSF48452">
    <property type="entry name" value="TPR-like"/>
    <property type="match status" value="2"/>
</dbReference>